<sequence length="77" mass="8547">MADYHVQYDGDRDLWTVKRAGASRVSRTFATKAEATKQAKVFADRSGGGEVNIHNKGGNKIRDKRTIGKKDPRDIKG</sequence>
<feature type="region of interest" description="Disordered" evidence="1">
    <location>
        <begin position="47"/>
        <end position="77"/>
    </location>
</feature>
<reference evidence="2 3" key="1">
    <citation type="submission" date="2014-12" db="EMBL/GenBank/DDBJ databases">
        <title>Comparative genomics of the lactic acid bacteria isolated from the honey bee gut.</title>
        <authorList>
            <person name="Ellegaard K.M."/>
            <person name="Tamarit D."/>
            <person name="Javelind E."/>
            <person name="Olofsson T."/>
            <person name="Andersson S.G."/>
            <person name="Vasquez A."/>
        </authorList>
    </citation>
    <scope>NUCLEOTIDE SEQUENCE [LARGE SCALE GENOMIC DNA]</scope>
    <source>
        <strain evidence="2 3">Bin7</strain>
    </source>
</reference>
<name>A0A0F4L2E3_9BIFI</name>
<evidence type="ECO:0000313" key="2">
    <source>
        <dbReference type="EMBL" id="KJY52408.1"/>
    </source>
</evidence>
<dbReference type="Proteomes" id="UP000033567">
    <property type="component" value="Unassembled WGS sequence"/>
</dbReference>
<dbReference type="Pfam" id="PF09954">
    <property type="entry name" value="DUF2188"/>
    <property type="match status" value="1"/>
</dbReference>
<accession>A0A0F4L2E3</accession>
<proteinExistence type="predicted"/>
<dbReference type="PATRIC" id="fig|1684.5.peg.88"/>
<dbReference type="RefSeq" id="WP_045934889.1">
    <property type="nucleotide sequence ID" value="NZ_KQ033884.1"/>
</dbReference>
<comment type="caution">
    <text evidence="2">The sequence shown here is derived from an EMBL/GenBank/DDBJ whole genome shotgun (WGS) entry which is preliminary data.</text>
</comment>
<evidence type="ECO:0000256" key="1">
    <source>
        <dbReference type="SAM" id="MobiDB-lite"/>
    </source>
</evidence>
<protein>
    <recommendedName>
        <fullName evidence="4">DUF2188 domain-containing protein</fullName>
    </recommendedName>
</protein>
<dbReference type="InterPro" id="IPR018691">
    <property type="entry name" value="DUF2188"/>
</dbReference>
<gene>
    <name evidence="2" type="ORF">JF70_00840</name>
</gene>
<organism evidence="2 3">
    <name type="scientific">Bifidobacterium mellis</name>
    <dbReference type="NCBI Taxonomy" id="1293823"/>
    <lineage>
        <taxon>Bacteria</taxon>
        <taxon>Bacillati</taxon>
        <taxon>Actinomycetota</taxon>
        <taxon>Actinomycetes</taxon>
        <taxon>Bifidobacteriales</taxon>
        <taxon>Bifidobacteriaceae</taxon>
        <taxon>Bifidobacterium</taxon>
    </lineage>
</organism>
<dbReference type="OrthoDB" id="3233612at2"/>
<feature type="compositionally biased region" description="Basic and acidic residues" evidence="1">
    <location>
        <begin position="60"/>
        <end position="77"/>
    </location>
</feature>
<evidence type="ECO:0008006" key="4">
    <source>
        <dbReference type="Google" id="ProtNLM"/>
    </source>
</evidence>
<dbReference type="EMBL" id="JWMF01000002">
    <property type="protein sequence ID" value="KJY52408.1"/>
    <property type="molecule type" value="Genomic_DNA"/>
</dbReference>
<evidence type="ECO:0000313" key="3">
    <source>
        <dbReference type="Proteomes" id="UP000033567"/>
    </source>
</evidence>
<keyword evidence="3" id="KW-1185">Reference proteome</keyword>